<feature type="domain" description="Aminoglycoside phosphotransferase" evidence="1">
    <location>
        <begin position="121"/>
        <end position="373"/>
    </location>
</feature>
<gene>
    <name evidence="2" type="ORF">VPNG_08000</name>
</gene>
<dbReference type="PANTHER" id="PTHR21310">
    <property type="entry name" value="AMINOGLYCOSIDE PHOSPHOTRANSFERASE-RELATED-RELATED"/>
    <property type="match status" value="1"/>
</dbReference>
<comment type="caution">
    <text evidence="2">The sequence shown here is derived from an EMBL/GenBank/DDBJ whole genome shotgun (WGS) entry which is preliminary data.</text>
</comment>
<evidence type="ECO:0000313" key="2">
    <source>
        <dbReference type="EMBL" id="ROW05925.1"/>
    </source>
</evidence>
<organism evidence="2 3">
    <name type="scientific">Cytospora leucostoma</name>
    <dbReference type="NCBI Taxonomy" id="1230097"/>
    <lineage>
        <taxon>Eukaryota</taxon>
        <taxon>Fungi</taxon>
        <taxon>Dikarya</taxon>
        <taxon>Ascomycota</taxon>
        <taxon>Pezizomycotina</taxon>
        <taxon>Sordariomycetes</taxon>
        <taxon>Sordariomycetidae</taxon>
        <taxon>Diaporthales</taxon>
        <taxon>Cytosporaceae</taxon>
        <taxon>Cytospora</taxon>
    </lineage>
</organism>
<dbReference type="InParanoid" id="A0A423WRR2"/>
<dbReference type="OrthoDB" id="10003767at2759"/>
<dbReference type="Pfam" id="PF01636">
    <property type="entry name" value="APH"/>
    <property type="match status" value="1"/>
</dbReference>
<dbReference type="InterPro" id="IPR011009">
    <property type="entry name" value="Kinase-like_dom_sf"/>
</dbReference>
<proteinExistence type="predicted"/>
<dbReference type="EMBL" id="LKEB01000045">
    <property type="protein sequence ID" value="ROW05925.1"/>
    <property type="molecule type" value="Genomic_DNA"/>
</dbReference>
<dbReference type="SUPFAM" id="SSF56112">
    <property type="entry name" value="Protein kinase-like (PK-like)"/>
    <property type="match status" value="1"/>
</dbReference>
<dbReference type="Gene3D" id="3.90.1200.10">
    <property type="match status" value="1"/>
</dbReference>
<name>A0A423WRR2_9PEZI</name>
<reference evidence="2 3" key="1">
    <citation type="submission" date="2015-09" db="EMBL/GenBank/DDBJ databases">
        <title>Host preference determinants of Valsa canker pathogens revealed by comparative genomics.</title>
        <authorList>
            <person name="Yin Z."/>
            <person name="Huang L."/>
        </authorList>
    </citation>
    <scope>NUCLEOTIDE SEQUENCE [LARGE SCALE GENOMIC DNA]</scope>
    <source>
        <strain evidence="2 3">SXYLt</strain>
    </source>
</reference>
<dbReference type="InterPro" id="IPR002575">
    <property type="entry name" value="Aminoglycoside_PTrfase"/>
</dbReference>
<dbReference type="PANTHER" id="PTHR21310:SF15">
    <property type="entry name" value="AMINOGLYCOSIDE PHOSPHOTRANSFERASE DOMAIN-CONTAINING PROTEIN"/>
    <property type="match status" value="1"/>
</dbReference>
<evidence type="ECO:0000259" key="1">
    <source>
        <dbReference type="Pfam" id="PF01636"/>
    </source>
</evidence>
<evidence type="ECO:0000313" key="3">
    <source>
        <dbReference type="Proteomes" id="UP000285146"/>
    </source>
</evidence>
<dbReference type="AlphaFoldDB" id="A0A423WRR2"/>
<dbReference type="Proteomes" id="UP000285146">
    <property type="component" value="Unassembled WGS sequence"/>
</dbReference>
<accession>A0A423WRR2</accession>
<protein>
    <recommendedName>
        <fullName evidence="1">Aminoglycoside phosphotransferase domain-containing protein</fullName>
    </recommendedName>
</protein>
<sequence>MQGELSTQDEAVSALLAHVFSGAIGSAAEKGVAYALVESTPTSFSWWVALEDLDGPPRPIDRYLIKFDRRSRHFSTPQAVELSETELGEALLAATGQHLASSTRFTDGSLSISYKATTQEDPDGAYVVQLRHHGSVASMDSLMALVSRTIDSRILPVPPVYPIPGEMERQIENGMGRQITRFIPGVVASSVYPGLAHQDKLILVRKMAAAFQGCWQMQLPEDHLIGELTARTVDGRAVLQIGPDRHYNLGGPFSSVRDYLREYIKSSLAALEKQQGIDEYKDQFMARIRDFVSNRMHEMPAIVEDVPIVAMHADMGLHNVIVSEQSPHTEMLAVIDWEFTASAPYASLHRMFEMLFRRPSPNGFGAEYDRAGELREAFWDAIPDWKRWNQSEAVHVFLEWFRFGLFMKPEWRPNDLSPGEKEDYWRENIRITTSMLDKSSTE</sequence>
<keyword evidence="3" id="KW-1185">Reference proteome</keyword>
<dbReference type="InterPro" id="IPR051678">
    <property type="entry name" value="AGP_Transferase"/>
</dbReference>
<dbReference type="STRING" id="1230097.A0A423WRR2"/>